<accession>A0A246WT90</accession>
<organism evidence="1 2">
    <name type="scientific">Herbaspirillum robiniae</name>
    <dbReference type="NCBI Taxonomy" id="2014887"/>
    <lineage>
        <taxon>Bacteria</taxon>
        <taxon>Pseudomonadati</taxon>
        <taxon>Pseudomonadota</taxon>
        <taxon>Betaproteobacteria</taxon>
        <taxon>Burkholderiales</taxon>
        <taxon>Oxalobacteraceae</taxon>
        <taxon>Herbaspirillum</taxon>
    </lineage>
</organism>
<evidence type="ECO:0000313" key="2">
    <source>
        <dbReference type="Proteomes" id="UP000197596"/>
    </source>
</evidence>
<evidence type="ECO:0000313" key="1">
    <source>
        <dbReference type="EMBL" id="OWY28877.1"/>
    </source>
</evidence>
<proteinExistence type="predicted"/>
<reference evidence="1 2" key="1">
    <citation type="submission" date="2017-06" db="EMBL/GenBank/DDBJ databases">
        <title>Herbaspirillum phytohormonus sp. nov., isolated from the root nodule of Robinia pseudoacacia in lead-zinc mine.</title>
        <authorList>
            <person name="Fan M."/>
            <person name="Lin Y."/>
        </authorList>
    </citation>
    <scope>NUCLEOTIDE SEQUENCE [LARGE SCALE GENOMIC DNA]</scope>
    <source>
        <strain evidence="1 2">HZ10</strain>
    </source>
</reference>
<dbReference type="Proteomes" id="UP000197596">
    <property type="component" value="Unassembled WGS sequence"/>
</dbReference>
<comment type="caution">
    <text evidence="1">The sequence shown here is derived from an EMBL/GenBank/DDBJ whole genome shotgun (WGS) entry which is preliminary data.</text>
</comment>
<dbReference type="AlphaFoldDB" id="A0A246WT90"/>
<sequence>MLLAACVAQKIEMQQQSLGQMSGKRLAVVAYELPTFVDFKAGNAVFGIIGVLAAQEQGKALVRQYHVEDPAFAMADLLARRMAQERGMSILPPPAVPLGKDDIGSVVTAQPEADYILDIKTTGWATMYFASDWTHYKVDYSARLRLIDSRSKQVLAQQACRSVQSENDPHPPSKDELLAHNASLLKQRLVLGAADCMNGFANDALKLAAASQQTYTLPADAAGKLDPALAGEPDDGLLLAIASSDAVHVTDKSWSAVMSCGASNAAHPSQPSPFTRNYDVDVSRYPVIRLHRRSTTVTENIAGRVINGRMALRGTGYRVENPANRWSVRLDGAFNGDGSTWEGSGGLLVRNSLDRACTMSMKKS</sequence>
<protein>
    <submittedName>
        <fullName evidence="1">Uncharacterized protein</fullName>
    </submittedName>
</protein>
<name>A0A246WT90_9BURK</name>
<gene>
    <name evidence="1" type="ORF">CEJ42_12990</name>
</gene>
<dbReference type="EMBL" id="NJGU01000006">
    <property type="protein sequence ID" value="OWY28877.1"/>
    <property type="molecule type" value="Genomic_DNA"/>
</dbReference>